<feature type="compositionally biased region" description="Low complexity" evidence="3">
    <location>
        <begin position="52"/>
        <end position="61"/>
    </location>
</feature>
<evidence type="ECO:0000313" key="5">
    <source>
        <dbReference type="EMBL" id="WFD01784.1"/>
    </source>
</evidence>
<gene>
    <name evidence="5" type="ORF">MOBT1_000460</name>
</gene>
<keyword evidence="1 2" id="KW-0175">Coiled coil</keyword>
<feature type="compositionally biased region" description="Basic and acidic residues" evidence="3">
    <location>
        <begin position="13"/>
        <end position="36"/>
    </location>
</feature>
<dbReference type="Gene3D" id="6.10.140.910">
    <property type="match status" value="1"/>
</dbReference>
<evidence type="ECO:0000259" key="4">
    <source>
        <dbReference type="Pfam" id="PF06428"/>
    </source>
</evidence>
<dbReference type="PANTHER" id="PTHR14430:SF0">
    <property type="entry name" value="SEC2P DOMAIN-CONTAINING PROTEIN"/>
    <property type="match status" value="1"/>
</dbReference>
<feature type="region of interest" description="Disordered" evidence="3">
    <location>
        <begin position="1"/>
        <end position="87"/>
    </location>
</feature>
<evidence type="ECO:0000256" key="1">
    <source>
        <dbReference type="ARBA" id="ARBA00023054"/>
    </source>
</evidence>
<feature type="compositionally biased region" description="Low complexity" evidence="3">
    <location>
        <begin position="697"/>
        <end position="713"/>
    </location>
</feature>
<dbReference type="GO" id="GO:0006887">
    <property type="term" value="P:exocytosis"/>
    <property type="evidence" value="ECO:0007669"/>
    <property type="project" value="TreeGrafter"/>
</dbReference>
<accession>A0AAF0DZB9</accession>
<sequence>MAKGKGRKAASSGKDEPQVKKDIPKEESTTQEKAPEPSKPAAEAPVEDAAHAAEATQADAPSTAGEDASEAPASVTEAKKGTQGEPAGVLDAAETTALGTETPIPVRAATEPVRETAQAVDYLQQLSPEEREKDLRNQVTSLNAKLVTSFNRVSDLEDELSVAHNRILAHTTHIAELHKEREQHLFALNTGLLVEKSHVTAEMQRMMERVLDETAQRGKAESDKTRIEAELEELSASLFNEANKMVAVERLERARAEEKSMQLQESLRDTERVLAEQQEMLRSLQQKVEQGQVGEMRADDAPAPRPEPAAPVLDRTLFVNIQPYQEFLAFVEHLRSLQHQLEPYVRLHQRGIDWTLDPSISQPTGLGGIGGVMSPSLTGQAAPVRHKDYPHLPASAEQFVQVSSQSSLPFIRRAQEEDTDPCLRLGHAPGLNWLSRRHASTSVLDGSLIIEPIFAGGVVHDEAKVRVEYGHIPPVPCTLCGTALVNLTSLVAPPVSESSGQKESTSRRSLPSIFQSLRRSVSQSDRLSADLHEDTTEVFSRDPVNTARLPIPTHYFRVSDSSNKYLVCSQYCLQRLRAVCGFWTFIRTLERAIVLEGKASPDLVGGTHLAAGSSALGPLGEGVQGASEAHDAQREQEKRAEPEAAREDDKAADAAPAAADAAENAGETSVDASEASAFAGTEVWGDAKDTAPESTDEPQAPAAAEEEPAAPVSPTTPPAPPPLPSRQASVPRPPTRVRTVRHSFHPNADKASLSWEESLWSEIMRLKEAMWKSRAGIDLDA</sequence>
<dbReference type="InterPro" id="IPR040351">
    <property type="entry name" value="RAB3IL/RAB3IP/Sec2"/>
</dbReference>
<reference evidence="5" key="1">
    <citation type="submission" date="2023-03" db="EMBL/GenBank/DDBJ databases">
        <title>Mating type loci evolution in Malassezia.</title>
        <authorList>
            <person name="Coelho M.A."/>
        </authorList>
    </citation>
    <scope>NUCLEOTIDE SEQUENCE</scope>
    <source>
        <strain evidence="5">CBS 7876</strain>
    </source>
</reference>
<dbReference type="AlphaFoldDB" id="A0AAF0DZB9"/>
<dbReference type="EMBL" id="CP119934">
    <property type="protein sequence ID" value="WFD01784.1"/>
    <property type="molecule type" value="Genomic_DNA"/>
</dbReference>
<dbReference type="Pfam" id="PF06428">
    <property type="entry name" value="Sec2p"/>
    <property type="match status" value="1"/>
</dbReference>
<dbReference type="Proteomes" id="UP001214603">
    <property type="component" value="Chromosome 1"/>
</dbReference>
<protein>
    <recommendedName>
        <fullName evidence="4">GDP/GTP exchange factor Sec2 N-terminal domain-containing protein</fullName>
    </recommendedName>
</protein>
<keyword evidence="6" id="KW-1185">Reference proteome</keyword>
<feature type="region of interest" description="Disordered" evidence="3">
    <location>
        <begin position="615"/>
        <end position="675"/>
    </location>
</feature>
<dbReference type="PANTHER" id="PTHR14430">
    <property type="entry name" value="RABIN3-RELATED"/>
    <property type="match status" value="1"/>
</dbReference>
<evidence type="ECO:0000313" key="6">
    <source>
        <dbReference type="Proteomes" id="UP001214603"/>
    </source>
</evidence>
<dbReference type="GO" id="GO:0051286">
    <property type="term" value="C:cell tip"/>
    <property type="evidence" value="ECO:0007669"/>
    <property type="project" value="TreeGrafter"/>
</dbReference>
<feature type="domain" description="GDP/GTP exchange factor Sec2 N-terminal" evidence="4">
    <location>
        <begin position="154"/>
        <end position="290"/>
    </location>
</feature>
<evidence type="ECO:0000256" key="3">
    <source>
        <dbReference type="SAM" id="MobiDB-lite"/>
    </source>
</evidence>
<evidence type="ECO:0000256" key="2">
    <source>
        <dbReference type="SAM" id="Coils"/>
    </source>
</evidence>
<dbReference type="GO" id="GO:0070319">
    <property type="term" value="C:Golgi to plasma membrane transport vesicle"/>
    <property type="evidence" value="ECO:0007669"/>
    <property type="project" value="TreeGrafter"/>
</dbReference>
<dbReference type="SUPFAM" id="SSF144284">
    <property type="entry name" value="Sec2 N-terminal region"/>
    <property type="match status" value="1"/>
</dbReference>
<feature type="compositionally biased region" description="Basic and acidic residues" evidence="3">
    <location>
        <begin position="628"/>
        <end position="652"/>
    </location>
</feature>
<dbReference type="GO" id="GO:0005085">
    <property type="term" value="F:guanyl-nucleotide exchange factor activity"/>
    <property type="evidence" value="ECO:0007669"/>
    <property type="project" value="InterPro"/>
</dbReference>
<feature type="compositionally biased region" description="Low complexity" evidence="3">
    <location>
        <begin position="653"/>
        <end position="663"/>
    </location>
</feature>
<organism evidence="5 6">
    <name type="scientific">Malassezia obtusa</name>
    <dbReference type="NCBI Taxonomy" id="76774"/>
    <lineage>
        <taxon>Eukaryota</taxon>
        <taxon>Fungi</taxon>
        <taxon>Dikarya</taxon>
        <taxon>Basidiomycota</taxon>
        <taxon>Ustilaginomycotina</taxon>
        <taxon>Malasseziomycetes</taxon>
        <taxon>Malasseziales</taxon>
        <taxon>Malasseziaceae</taxon>
        <taxon>Malassezia</taxon>
    </lineage>
</organism>
<feature type="region of interest" description="Disordered" evidence="3">
    <location>
        <begin position="687"/>
        <end position="751"/>
    </location>
</feature>
<feature type="compositionally biased region" description="Pro residues" evidence="3">
    <location>
        <begin position="714"/>
        <end position="724"/>
    </location>
</feature>
<feature type="region of interest" description="Disordered" evidence="3">
    <location>
        <begin position="94"/>
        <end position="113"/>
    </location>
</feature>
<dbReference type="InterPro" id="IPR009449">
    <property type="entry name" value="Sec2_N"/>
</dbReference>
<dbReference type="CDD" id="cd21044">
    <property type="entry name" value="Rab11BD_RAB3IP_like"/>
    <property type="match status" value="1"/>
</dbReference>
<name>A0AAF0DZB9_9BASI</name>
<proteinExistence type="predicted"/>
<feature type="coiled-coil region" evidence="2">
    <location>
        <begin position="217"/>
        <end position="287"/>
    </location>
</feature>